<feature type="region of interest" description="Disordered" evidence="1">
    <location>
        <begin position="128"/>
        <end position="156"/>
    </location>
</feature>
<organism evidence="2 3">
    <name type="scientific">Natronoglomus mannanivorans</name>
    <dbReference type="NCBI Taxonomy" id="2979990"/>
    <lineage>
        <taxon>Archaea</taxon>
        <taxon>Methanobacteriati</taxon>
        <taxon>Methanobacteriota</taxon>
        <taxon>Stenosarchaea group</taxon>
        <taxon>Halobacteria</taxon>
        <taxon>Halobacteriales</taxon>
        <taxon>Natrialbaceae</taxon>
        <taxon>Natronoglomus</taxon>
    </lineage>
</organism>
<dbReference type="Proteomes" id="UP001321018">
    <property type="component" value="Unassembled WGS sequence"/>
</dbReference>
<feature type="compositionally biased region" description="Basic and acidic residues" evidence="1">
    <location>
        <begin position="128"/>
        <end position="155"/>
    </location>
</feature>
<sequence>MPTNEEASDPPEGLDSVEDAWRTRLLEAGIDRSIASGITAELQSQPALTIGSPDETTVRRCIRRSIDRLDLEAYGVDDAETDGIKRDLVATLEAGLAGRLDGPVAMCAPDDEPTAVPVDATVEYDKSEAVDDSRSGHESTHGRQRVEFGSDRGEEDHDTVEAVWQAKLREAGIDRSIAAGITAELQSHLAVTTGSPDETTVLRCVGQAIDRLDLGAYGIGEMDAIAIKRDLEAALQAGIEGRLDGPVALRMPSDRPTYVPTDRRVSSDETTRKTDRTESGHRTDSTDDPNGPTASFETGPSPSSTNGLDPTIGTPPVDTGAQNRETDHVASSDSQRSEQDPSAGTDQSEPVQVLREEFRRIVNEEGIERSDVVAAAEVAAGDREVDGLDESTRRLVEDLEQLVAERRFPTTHLVAAARSLD</sequence>
<name>A0AAP2Z5J7_9EURY</name>
<feature type="compositionally biased region" description="Basic and acidic residues" evidence="1">
    <location>
        <begin position="324"/>
        <end position="339"/>
    </location>
</feature>
<feature type="compositionally biased region" description="Polar residues" evidence="1">
    <location>
        <begin position="340"/>
        <end position="350"/>
    </location>
</feature>
<reference evidence="2" key="1">
    <citation type="submission" date="2022-09" db="EMBL/GenBank/DDBJ databases">
        <title>Enrichment on poylsaccharides allowed isolation of novel metabolic and taxonomic groups of Haloarchaea.</title>
        <authorList>
            <person name="Sorokin D.Y."/>
            <person name="Elcheninov A.G."/>
            <person name="Khizhniak T.V."/>
            <person name="Kolganova T.V."/>
            <person name="Kublanov I.V."/>
        </authorList>
    </citation>
    <scope>NUCLEOTIDE SEQUENCE</scope>
    <source>
        <strain evidence="2">AArc-xg1-1</strain>
    </source>
</reference>
<dbReference type="AlphaFoldDB" id="A0AAP2Z5J7"/>
<comment type="caution">
    <text evidence="2">The sequence shown here is derived from an EMBL/GenBank/DDBJ whole genome shotgun (WGS) entry which is preliminary data.</text>
</comment>
<evidence type="ECO:0000313" key="2">
    <source>
        <dbReference type="EMBL" id="MCU4744374.1"/>
    </source>
</evidence>
<dbReference type="EMBL" id="JAOPKA010000027">
    <property type="protein sequence ID" value="MCU4744374.1"/>
    <property type="molecule type" value="Genomic_DNA"/>
</dbReference>
<feature type="compositionally biased region" description="Polar residues" evidence="1">
    <location>
        <begin position="292"/>
        <end position="308"/>
    </location>
</feature>
<dbReference type="RefSeq" id="WP_338006181.1">
    <property type="nucleotide sequence ID" value="NZ_JAOPKA010000027.1"/>
</dbReference>
<proteinExistence type="predicted"/>
<protein>
    <submittedName>
        <fullName evidence="2">Uncharacterized protein</fullName>
    </submittedName>
</protein>
<evidence type="ECO:0000313" key="3">
    <source>
        <dbReference type="Proteomes" id="UP001321018"/>
    </source>
</evidence>
<feature type="region of interest" description="Disordered" evidence="1">
    <location>
        <begin position="246"/>
        <end position="353"/>
    </location>
</feature>
<gene>
    <name evidence="2" type="ORF">OB960_23665</name>
</gene>
<accession>A0AAP2Z5J7</accession>
<evidence type="ECO:0000256" key="1">
    <source>
        <dbReference type="SAM" id="MobiDB-lite"/>
    </source>
</evidence>
<feature type="compositionally biased region" description="Basic and acidic residues" evidence="1">
    <location>
        <begin position="261"/>
        <end position="285"/>
    </location>
</feature>